<dbReference type="Proteomes" id="UP000612055">
    <property type="component" value="Unassembled WGS sequence"/>
</dbReference>
<dbReference type="PANTHER" id="PTHR43464">
    <property type="entry name" value="METHYLTRANSFERASE"/>
    <property type="match status" value="1"/>
</dbReference>
<dbReference type="CDD" id="cd02440">
    <property type="entry name" value="AdoMet_MTases"/>
    <property type="match status" value="1"/>
</dbReference>
<dbReference type="SUPFAM" id="SSF53335">
    <property type="entry name" value="S-adenosyl-L-methionine-dependent methyltransferases"/>
    <property type="match status" value="1"/>
</dbReference>
<dbReference type="Pfam" id="PF13649">
    <property type="entry name" value="Methyltransf_25"/>
    <property type="match status" value="1"/>
</dbReference>
<name>A0A836C079_9CHLO</name>
<feature type="region of interest" description="Disordered" evidence="1">
    <location>
        <begin position="1"/>
        <end position="45"/>
    </location>
</feature>
<evidence type="ECO:0000256" key="1">
    <source>
        <dbReference type="SAM" id="MobiDB-lite"/>
    </source>
</evidence>
<dbReference type="InterPro" id="IPR029063">
    <property type="entry name" value="SAM-dependent_MTases_sf"/>
</dbReference>
<keyword evidence="4" id="KW-1185">Reference proteome</keyword>
<feature type="compositionally biased region" description="Polar residues" evidence="1">
    <location>
        <begin position="1"/>
        <end position="15"/>
    </location>
</feature>
<organism evidence="3 4">
    <name type="scientific">Edaphochlamys debaryana</name>
    <dbReference type="NCBI Taxonomy" id="47281"/>
    <lineage>
        <taxon>Eukaryota</taxon>
        <taxon>Viridiplantae</taxon>
        <taxon>Chlorophyta</taxon>
        <taxon>core chlorophytes</taxon>
        <taxon>Chlorophyceae</taxon>
        <taxon>CS clade</taxon>
        <taxon>Chlamydomonadales</taxon>
        <taxon>Chlamydomonadales incertae sedis</taxon>
        <taxon>Edaphochlamys</taxon>
    </lineage>
</organism>
<feature type="domain" description="Methyltransferase" evidence="2">
    <location>
        <begin position="110"/>
        <end position="212"/>
    </location>
</feature>
<reference evidence="3" key="1">
    <citation type="journal article" date="2020" name="bioRxiv">
        <title>Comparative genomics of Chlamydomonas.</title>
        <authorList>
            <person name="Craig R.J."/>
            <person name="Hasan A.R."/>
            <person name="Ness R.W."/>
            <person name="Keightley P.D."/>
        </authorList>
    </citation>
    <scope>NUCLEOTIDE SEQUENCE</scope>
    <source>
        <strain evidence="3">CCAP 11/70</strain>
    </source>
</reference>
<comment type="caution">
    <text evidence="3">The sequence shown here is derived from an EMBL/GenBank/DDBJ whole genome shotgun (WGS) entry which is preliminary data.</text>
</comment>
<proteinExistence type="predicted"/>
<evidence type="ECO:0000313" key="4">
    <source>
        <dbReference type="Proteomes" id="UP000612055"/>
    </source>
</evidence>
<dbReference type="OrthoDB" id="540004at2759"/>
<evidence type="ECO:0000259" key="2">
    <source>
        <dbReference type="Pfam" id="PF13649"/>
    </source>
</evidence>
<dbReference type="PANTHER" id="PTHR43464:SF23">
    <property type="entry name" value="JUVENILE HORMONE ACID O-METHYLTRANSFERASE"/>
    <property type="match status" value="1"/>
</dbReference>
<dbReference type="EMBL" id="JAEHOE010000032">
    <property type="protein sequence ID" value="KAG2494203.1"/>
    <property type="molecule type" value="Genomic_DNA"/>
</dbReference>
<dbReference type="GO" id="GO:0010420">
    <property type="term" value="F:polyprenyldihydroxybenzoate methyltransferase activity"/>
    <property type="evidence" value="ECO:0007669"/>
    <property type="project" value="TreeGrafter"/>
</dbReference>
<evidence type="ECO:0000313" key="3">
    <source>
        <dbReference type="EMBL" id="KAG2494203.1"/>
    </source>
</evidence>
<dbReference type="Gene3D" id="3.40.50.150">
    <property type="entry name" value="Vaccinia Virus protein VP39"/>
    <property type="match status" value="1"/>
</dbReference>
<gene>
    <name evidence="3" type="ORF">HYH03_007561</name>
</gene>
<dbReference type="AlphaFoldDB" id="A0A836C079"/>
<dbReference type="InterPro" id="IPR041698">
    <property type="entry name" value="Methyltransf_25"/>
</dbReference>
<accession>A0A836C079</accession>
<sequence length="278" mass="29708">MVRSGQRLNETSSLLFSEETGALDKRGAESAPGTPRGESPARDAGGLNTIKSVLQFVASPAFVEDDEAGGGVSLETLNRVCGRGFAPWEVHRPQQAVRELLTGGAFKGAVLDCGCGIGDNALFVAKYTTCTVDAVDILPKCIAFAEMKAGLRNMRGRVGWQCFDVLKWDSSPLASRTAHYDVVLDSGLLHFLGAEAKRRYLQVLHAALKPGGTLHLLALSDQETSPGGPTRVSRAELDALLGAEAGWSLTSVKPHYMELHPTFWGGRGQAYLASAQRL</sequence>
<protein>
    <recommendedName>
        <fullName evidence="2">Methyltransferase domain-containing protein</fullName>
    </recommendedName>
</protein>